<name>A0ABM7UJS3_9LEPT</name>
<sequence>MDLGLKDKKILITGSTKGIGFKIAEGFAKEGSIVYINGRTKEAVDKAIKELKQSVSNGTFLEAVGNVSTEEGISKLHKTIGEVDVLINNAGYFEPKSFFEITREDWSQMYETNVLSGARLTQIYLKGMIKRNWGRVIFVSSESAINIPVEMVHYGMSKTAQLSIARGSAELCKGTNVTVNSILPGPTLSEGVEEFIHSLAVSSGKSDKDMANDFIKENRPSSINQRFAKPEEVADVAVFIASEKASMINGSAVRVDGGVIKSI</sequence>
<organism evidence="3 4">
    <name type="scientific">Leptospira kobayashii</name>
    <dbReference type="NCBI Taxonomy" id="1917830"/>
    <lineage>
        <taxon>Bacteria</taxon>
        <taxon>Pseudomonadati</taxon>
        <taxon>Spirochaetota</taxon>
        <taxon>Spirochaetia</taxon>
        <taxon>Leptospirales</taxon>
        <taxon>Leptospiraceae</taxon>
        <taxon>Leptospira</taxon>
    </lineage>
</organism>
<comment type="similarity">
    <text evidence="1 2">Belongs to the short-chain dehydrogenases/reductases (SDR) family.</text>
</comment>
<dbReference type="Proteomes" id="UP000245263">
    <property type="component" value="Chromosome 1"/>
</dbReference>
<dbReference type="PRINTS" id="PR00080">
    <property type="entry name" value="SDRFAMILY"/>
</dbReference>
<evidence type="ECO:0000313" key="3">
    <source>
        <dbReference type="EMBL" id="BDA79054.1"/>
    </source>
</evidence>
<keyword evidence="4" id="KW-1185">Reference proteome</keyword>
<reference evidence="3 4" key="1">
    <citation type="submission" date="2021-08" db="EMBL/GenBank/DDBJ databases">
        <title>Complete genome sequence of Leptospira kobayashii strain E30.</title>
        <authorList>
            <person name="Nakao R."/>
            <person name="Nakamura S."/>
            <person name="Masuzawa T."/>
            <person name="Koizumi N."/>
        </authorList>
    </citation>
    <scope>NUCLEOTIDE SEQUENCE [LARGE SCALE GENOMIC DNA]</scope>
    <source>
        <strain evidence="3 4">E30</strain>
    </source>
</reference>
<dbReference type="SUPFAM" id="SSF51735">
    <property type="entry name" value="NAD(P)-binding Rossmann-fold domains"/>
    <property type="match status" value="1"/>
</dbReference>
<evidence type="ECO:0000256" key="1">
    <source>
        <dbReference type="ARBA" id="ARBA00006484"/>
    </source>
</evidence>
<dbReference type="PANTHER" id="PTHR42879">
    <property type="entry name" value="3-OXOACYL-(ACYL-CARRIER-PROTEIN) REDUCTASE"/>
    <property type="match status" value="1"/>
</dbReference>
<evidence type="ECO:0000256" key="2">
    <source>
        <dbReference type="RuleBase" id="RU000363"/>
    </source>
</evidence>
<dbReference type="InterPro" id="IPR002347">
    <property type="entry name" value="SDR_fam"/>
</dbReference>
<dbReference type="InterPro" id="IPR050259">
    <property type="entry name" value="SDR"/>
</dbReference>
<dbReference type="Pfam" id="PF00106">
    <property type="entry name" value="adh_short"/>
    <property type="match status" value="1"/>
</dbReference>
<accession>A0ABM7UJS3</accession>
<proteinExistence type="inferred from homology"/>
<evidence type="ECO:0000313" key="4">
    <source>
        <dbReference type="Proteomes" id="UP000245263"/>
    </source>
</evidence>
<dbReference type="InterPro" id="IPR036291">
    <property type="entry name" value="NAD(P)-bd_dom_sf"/>
</dbReference>
<dbReference type="PRINTS" id="PR00081">
    <property type="entry name" value="GDHRDH"/>
</dbReference>
<dbReference type="Gene3D" id="3.40.50.720">
    <property type="entry name" value="NAD(P)-binding Rossmann-like Domain"/>
    <property type="match status" value="1"/>
</dbReference>
<dbReference type="RefSeq" id="WP_109019515.1">
    <property type="nucleotide sequence ID" value="NZ_AP025028.1"/>
</dbReference>
<gene>
    <name evidence="3" type="ORF">LPTSP3_g19840</name>
</gene>
<dbReference type="PANTHER" id="PTHR42879:SF6">
    <property type="entry name" value="NADPH-DEPENDENT REDUCTASE BACG"/>
    <property type="match status" value="1"/>
</dbReference>
<protein>
    <submittedName>
        <fullName evidence="3">Oxidoreductase</fullName>
    </submittedName>
</protein>
<dbReference type="EMBL" id="AP025028">
    <property type="protein sequence ID" value="BDA79054.1"/>
    <property type="molecule type" value="Genomic_DNA"/>
</dbReference>
<dbReference type="CDD" id="cd05233">
    <property type="entry name" value="SDR_c"/>
    <property type="match status" value="1"/>
</dbReference>